<evidence type="ECO:0000313" key="3">
    <source>
        <dbReference type="Proteomes" id="UP000054560"/>
    </source>
</evidence>
<dbReference type="EMBL" id="KQ241635">
    <property type="protein sequence ID" value="KNC86808.1"/>
    <property type="molecule type" value="Genomic_DNA"/>
</dbReference>
<keyword evidence="3" id="KW-1185">Reference proteome</keyword>
<dbReference type="AlphaFoldDB" id="A0A0L0GEV1"/>
<name>A0A0L0GEV1_9EUKA</name>
<organism evidence="2 3">
    <name type="scientific">Sphaeroforma arctica JP610</name>
    <dbReference type="NCBI Taxonomy" id="667725"/>
    <lineage>
        <taxon>Eukaryota</taxon>
        <taxon>Ichthyosporea</taxon>
        <taxon>Ichthyophonida</taxon>
        <taxon>Sphaeroforma</taxon>
    </lineage>
</organism>
<proteinExistence type="predicted"/>
<gene>
    <name evidence="2" type="ORF">SARC_01070</name>
</gene>
<sequence>MSTATRAGVYGGEGSDANANGVDKSQAGEPTPGSSSKLQTPNGVLIQASAMRLEIDKSICEGNYFLFS</sequence>
<reference evidence="2 3" key="1">
    <citation type="submission" date="2011-02" db="EMBL/GenBank/DDBJ databases">
        <title>The Genome Sequence of Sphaeroforma arctica JP610.</title>
        <authorList>
            <consortium name="The Broad Institute Genome Sequencing Platform"/>
            <person name="Russ C."/>
            <person name="Cuomo C."/>
            <person name="Young S.K."/>
            <person name="Zeng Q."/>
            <person name="Gargeya S."/>
            <person name="Alvarado L."/>
            <person name="Berlin A."/>
            <person name="Chapman S.B."/>
            <person name="Chen Z."/>
            <person name="Freedman E."/>
            <person name="Gellesch M."/>
            <person name="Goldberg J."/>
            <person name="Griggs A."/>
            <person name="Gujja S."/>
            <person name="Heilman E."/>
            <person name="Heiman D."/>
            <person name="Howarth C."/>
            <person name="Mehta T."/>
            <person name="Neiman D."/>
            <person name="Pearson M."/>
            <person name="Roberts A."/>
            <person name="Saif S."/>
            <person name="Shea T."/>
            <person name="Shenoy N."/>
            <person name="Sisk P."/>
            <person name="Stolte C."/>
            <person name="Sykes S."/>
            <person name="White J."/>
            <person name="Yandava C."/>
            <person name="Burger G."/>
            <person name="Gray M.W."/>
            <person name="Holland P.W.H."/>
            <person name="King N."/>
            <person name="Lang F.B.F."/>
            <person name="Roger A.J."/>
            <person name="Ruiz-Trillo I."/>
            <person name="Haas B."/>
            <person name="Nusbaum C."/>
            <person name="Birren B."/>
        </authorList>
    </citation>
    <scope>NUCLEOTIDE SEQUENCE [LARGE SCALE GENOMIC DNA]</scope>
    <source>
        <strain evidence="2 3">JP610</strain>
    </source>
</reference>
<accession>A0A0L0GEV1</accession>
<dbReference type="RefSeq" id="XP_014160710.1">
    <property type="nucleotide sequence ID" value="XM_014305235.1"/>
</dbReference>
<protein>
    <submittedName>
        <fullName evidence="2">Uncharacterized protein</fullName>
    </submittedName>
</protein>
<feature type="region of interest" description="Disordered" evidence="1">
    <location>
        <begin position="1"/>
        <end position="41"/>
    </location>
</feature>
<evidence type="ECO:0000256" key="1">
    <source>
        <dbReference type="SAM" id="MobiDB-lite"/>
    </source>
</evidence>
<dbReference type="Proteomes" id="UP000054560">
    <property type="component" value="Unassembled WGS sequence"/>
</dbReference>
<evidence type="ECO:0000313" key="2">
    <source>
        <dbReference type="EMBL" id="KNC86808.1"/>
    </source>
</evidence>
<feature type="compositionally biased region" description="Polar residues" evidence="1">
    <location>
        <begin position="32"/>
        <end position="41"/>
    </location>
</feature>
<dbReference type="GeneID" id="25901574"/>